<protein>
    <submittedName>
        <fullName evidence="1">Uncharacterized protein</fullName>
    </submittedName>
</protein>
<dbReference type="Proteomes" id="UP000634136">
    <property type="component" value="Unassembled WGS sequence"/>
</dbReference>
<evidence type="ECO:0000313" key="2">
    <source>
        <dbReference type="Proteomes" id="UP000634136"/>
    </source>
</evidence>
<organism evidence="1 2">
    <name type="scientific">Senna tora</name>
    <dbReference type="NCBI Taxonomy" id="362788"/>
    <lineage>
        <taxon>Eukaryota</taxon>
        <taxon>Viridiplantae</taxon>
        <taxon>Streptophyta</taxon>
        <taxon>Embryophyta</taxon>
        <taxon>Tracheophyta</taxon>
        <taxon>Spermatophyta</taxon>
        <taxon>Magnoliopsida</taxon>
        <taxon>eudicotyledons</taxon>
        <taxon>Gunneridae</taxon>
        <taxon>Pentapetalae</taxon>
        <taxon>rosids</taxon>
        <taxon>fabids</taxon>
        <taxon>Fabales</taxon>
        <taxon>Fabaceae</taxon>
        <taxon>Caesalpinioideae</taxon>
        <taxon>Cassia clade</taxon>
        <taxon>Senna</taxon>
    </lineage>
</organism>
<proteinExistence type="predicted"/>
<evidence type="ECO:0000313" key="1">
    <source>
        <dbReference type="EMBL" id="KAF7832836.1"/>
    </source>
</evidence>
<name>A0A834WUS4_9FABA</name>
<gene>
    <name evidence="1" type="ORF">G2W53_015169</name>
</gene>
<keyword evidence="2" id="KW-1185">Reference proteome</keyword>
<dbReference type="AlphaFoldDB" id="A0A834WUS4"/>
<comment type="caution">
    <text evidence="1">The sequence shown here is derived from an EMBL/GenBank/DDBJ whole genome shotgun (WGS) entry which is preliminary data.</text>
</comment>
<sequence length="83" mass="9463">MATGQISRCIRSLGAVVLLQQILPAKTEMCFGRVKEKKPPPPRKMKCLVWSFSNDDFVKTTVVEWERIGISKDCINIVVFCNY</sequence>
<dbReference type="EMBL" id="JAAIUW010000005">
    <property type="protein sequence ID" value="KAF7832836.1"/>
    <property type="molecule type" value="Genomic_DNA"/>
</dbReference>
<accession>A0A834WUS4</accession>
<reference evidence="1" key="1">
    <citation type="submission" date="2020-09" db="EMBL/GenBank/DDBJ databases">
        <title>Genome-Enabled Discovery of Anthraquinone Biosynthesis in Senna tora.</title>
        <authorList>
            <person name="Kang S.-H."/>
            <person name="Pandey R.P."/>
            <person name="Lee C.-M."/>
            <person name="Sim J.-S."/>
            <person name="Jeong J.-T."/>
            <person name="Choi B.-S."/>
            <person name="Jung M."/>
            <person name="Ginzburg D."/>
            <person name="Zhao K."/>
            <person name="Won S.Y."/>
            <person name="Oh T.-J."/>
            <person name="Yu Y."/>
            <person name="Kim N.-H."/>
            <person name="Lee O.R."/>
            <person name="Lee T.-H."/>
            <person name="Bashyal P."/>
            <person name="Kim T.-S."/>
            <person name="Lee W.-H."/>
            <person name="Kawkins C."/>
            <person name="Kim C.-K."/>
            <person name="Kim J.S."/>
            <person name="Ahn B.O."/>
            <person name="Rhee S.Y."/>
            <person name="Sohng J.K."/>
        </authorList>
    </citation>
    <scope>NUCLEOTIDE SEQUENCE</scope>
    <source>
        <tissue evidence="1">Leaf</tissue>
    </source>
</reference>